<dbReference type="RefSeq" id="WP_046477128.1">
    <property type="nucleotide sequence ID" value="NZ_CP011132.1"/>
</dbReference>
<dbReference type="EMBL" id="CP011132">
    <property type="protein sequence ID" value="AKE58062.1"/>
    <property type="molecule type" value="Genomic_DNA"/>
</dbReference>
<dbReference type="OrthoDB" id="8116053at2"/>
<proteinExistence type="predicted"/>
<dbReference type="PATRIC" id="fig|1261127.3.peg.478"/>
<evidence type="ECO:0000313" key="2">
    <source>
        <dbReference type="Proteomes" id="UP000034085"/>
    </source>
</evidence>
<dbReference type="Proteomes" id="UP000034085">
    <property type="component" value="Chromosome"/>
</dbReference>
<sequence length="148" mass="16522">MSSILKGINVLFVAGFGPVTTNTEESAFLYKDVLQLPLETIDGYDGYLQTQNIPGVKYFAVWPLDKVALSCFGSSEWPASLPVPQAWLEFEVDDMQSASEILKEKGCNLLTCMQEEPWGQTVTRFLSPEGIIMAISYTPFLRKASERE</sequence>
<evidence type="ECO:0000313" key="1">
    <source>
        <dbReference type="EMBL" id="AKE58062.1"/>
    </source>
</evidence>
<organism evidence="1 2">
    <name type="scientific">Citrobacter amalonaticus Y19</name>
    <dbReference type="NCBI Taxonomy" id="1261127"/>
    <lineage>
        <taxon>Bacteria</taxon>
        <taxon>Pseudomonadati</taxon>
        <taxon>Pseudomonadota</taxon>
        <taxon>Gammaproteobacteria</taxon>
        <taxon>Enterobacterales</taxon>
        <taxon>Enterobacteriaceae</taxon>
        <taxon>Citrobacter</taxon>
    </lineage>
</organism>
<dbReference type="SUPFAM" id="SSF54593">
    <property type="entry name" value="Glyoxalase/Bleomycin resistance protein/Dihydroxybiphenyl dioxygenase"/>
    <property type="match status" value="1"/>
</dbReference>
<gene>
    <name evidence="1" type="ORF">F384_02320</name>
</gene>
<accession>A0A0F6TTI4</accession>
<dbReference type="HOGENOM" id="CLU_1737637_0_0_6"/>
<dbReference type="InterPro" id="IPR029068">
    <property type="entry name" value="Glyas_Bleomycin-R_OHBP_Dase"/>
</dbReference>
<dbReference type="Gene3D" id="3.10.180.10">
    <property type="entry name" value="2,3-Dihydroxybiphenyl 1,2-Dioxygenase, domain 1"/>
    <property type="match status" value="1"/>
</dbReference>
<dbReference type="KEGG" id="cama:F384_02320"/>
<dbReference type="AlphaFoldDB" id="A0A0F6TTI4"/>
<name>A0A0F6TTI4_CITAM</name>
<reference evidence="1 2" key="1">
    <citation type="journal article" date="2013" name="Appl. Microbiol. Biotechnol.">
        <title>Glycerol assimilation and production of 1,3-propanediol by Citrobacter amalonaticus Y19.</title>
        <authorList>
            <person name="Ainala S.K."/>
            <person name="Ashok S."/>
            <person name="Ko Y."/>
            <person name="Park S."/>
        </authorList>
    </citation>
    <scope>NUCLEOTIDE SEQUENCE [LARGE SCALE GENOMIC DNA]</scope>
    <source>
        <strain evidence="1 2">Y19</strain>
    </source>
</reference>
<protein>
    <submittedName>
        <fullName evidence="1">Glyoxalase</fullName>
    </submittedName>
</protein>